<reference evidence="3" key="1">
    <citation type="journal article" date="2023" name="Proc. Natl. Acad. Sci. U.S.A.">
        <title>Genomic and structural basis for evolution of tropane alkaloid biosynthesis.</title>
        <authorList>
            <person name="Wanga Y.-J."/>
            <person name="Taina T."/>
            <person name="Yua J.-Y."/>
            <person name="Lia J."/>
            <person name="Xua B."/>
            <person name="Chenc J."/>
            <person name="D'Auriad J.C."/>
            <person name="Huanga J.-P."/>
            <person name="Huanga S.-X."/>
        </authorList>
    </citation>
    <scope>NUCLEOTIDE SEQUENCE [LARGE SCALE GENOMIC DNA]</scope>
    <source>
        <strain evidence="3">cv. KIB-2019</strain>
    </source>
</reference>
<protein>
    <submittedName>
        <fullName evidence="2">Uncharacterized protein</fullName>
    </submittedName>
</protein>
<name>A0A9Q1LKM5_9SOLA</name>
<evidence type="ECO:0000256" key="1">
    <source>
        <dbReference type="SAM" id="SignalP"/>
    </source>
</evidence>
<keyword evidence="3" id="KW-1185">Reference proteome</keyword>
<dbReference type="Proteomes" id="UP001152561">
    <property type="component" value="Unassembled WGS sequence"/>
</dbReference>
<comment type="caution">
    <text evidence="2">The sequence shown here is derived from an EMBL/GenBank/DDBJ whole genome shotgun (WGS) entry which is preliminary data.</text>
</comment>
<keyword evidence="1" id="KW-0732">Signal</keyword>
<evidence type="ECO:0000313" key="3">
    <source>
        <dbReference type="Proteomes" id="UP001152561"/>
    </source>
</evidence>
<feature type="signal peptide" evidence="1">
    <location>
        <begin position="1"/>
        <end position="27"/>
    </location>
</feature>
<accession>A0A9Q1LKM5</accession>
<sequence>MKGVATKNFLLLRTIFLLYSILIVTEAAGIGRREIELKQAHASGNKLFEMEKDANFQLDDSIVIDYAPVHTSPDIPPNGLISDVNI</sequence>
<feature type="chain" id="PRO_5040371952" evidence="1">
    <location>
        <begin position="28"/>
        <end position="86"/>
    </location>
</feature>
<gene>
    <name evidence="2" type="ORF">K7X08_013673</name>
</gene>
<proteinExistence type="predicted"/>
<dbReference type="EMBL" id="JAJAGQ010000016">
    <property type="protein sequence ID" value="KAJ8539421.1"/>
    <property type="molecule type" value="Genomic_DNA"/>
</dbReference>
<dbReference type="OrthoDB" id="1304587at2759"/>
<dbReference type="AlphaFoldDB" id="A0A9Q1LKM5"/>
<evidence type="ECO:0000313" key="2">
    <source>
        <dbReference type="EMBL" id="KAJ8539421.1"/>
    </source>
</evidence>
<organism evidence="2 3">
    <name type="scientific">Anisodus acutangulus</name>
    <dbReference type="NCBI Taxonomy" id="402998"/>
    <lineage>
        <taxon>Eukaryota</taxon>
        <taxon>Viridiplantae</taxon>
        <taxon>Streptophyta</taxon>
        <taxon>Embryophyta</taxon>
        <taxon>Tracheophyta</taxon>
        <taxon>Spermatophyta</taxon>
        <taxon>Magnoliopsida</taxon>
        <taxon>eudicotyledons</taxon>
        <taxon>Gunneridae</taxon>
        <taxon>Pentapetalae</taxon>
        <taxon>asterids</taxon>
        <taxon>lamiids</taxon>
        <taxon>Solanales</taxon>
        <taxon>Solanaceae</taxon>
        <taxon>Solanoideae</taxon>
        <taxon>Hyoscyameae</taxon>
        <taxon>Anisodus</taxon>
    </lineage>
</organism>